<dbReference type="Proteomes" id="UP001293254">
    <property type="component" value="Unassembled WGS sequence"/>
</dbReference>
<keyword evidence="2" id="KW-1185">Reference proteome</keyword>
<proteinExistence type="predicted"/>
<evidence type="ECO:0000313" key="1">
    <source>
        <dbReference type="EMBL" id="KAK4420062.1"/>
    </source>
</evidence>
<dbReference type="AlphaFoldDB" id="A0AAE2CFD0"/>
<gene>
    <name evidence="1" type="ORF">Salat_2419100</name>
</gene>
<reference evidence="1" key="1">
    <citation type="submission" date="2020-06" db="EMBL/GenBank/DDBJ databases">
        <authorList>
            <person name="Li T."/>
            <person name="Hu X."/>
            <person name="Zhang T."/>
            <person name="Song X."/>
            <person name="Zhang H."/>
            <person name="Dai N."/>
            <person name="Sheng W."/>
            <person name="Hou X."/>
            <person name="Wei L."/>
        </authorList>
    </citation>
    <scope>NUCLEOTIDE SEQUENCE</scope>
    <source>
        <strain evidence="1">3651</strain>
        <tissue evidence="1">Leaf</tissue>
    </source>
</reference>
<name>A0AAE2CFD0_9LAMI</name>
<reference evidence="1" key="2">
    <citation type="journal article" date="2024" name="Plant">
        <title>Genomic evolution and insights into agronomic trait innovations of Sesamum species.</title>
        <authorList>
            <person name="Miao H."/>
            <person name="Wang L."/>
            <person name="Qu L."/>
            <person name="Liu H."/>
            <person name="Sun Y."/>
            <person name="Le M."/>
            <person name="Wang Q."/>
            <person name="Wei S."/>
            <person name="Zheng Y."/>
            <person name="Lin W."/>
            <person name="Duan Y."/>
            <person name="Cao H."/>
            <person name="Xiong S."/>
            <person name="Wang X."/>
            <person name="Wei L."/>
            <person name="Li C."/>
            <person name="Ma Q."/>
            <person name="Ju M."/>
            <person name="Zhao R."/>
            <person name="Li G."/>
            <person name="Mu C."/>
            <person name="Tian Q."/>
            <person name="Mei H."/>
            <person name="Zhang T."/>
            <person name="Gao T."/>
            <person name="Zhang H."/>
        </authorList>
    </citation>
    <scope>NUCLEOTIDE SEQUENCE</scope>
    <source>
        <strain evidence="1">3651</strain>
    </source>
</reference>
<comment type="caution">
    <text evidence="1">The sequence shown here is derived from an EMBL/GenBank/DDBJ whole genome shotgun (WGS) entry which is preliminary data.</text>
</comment>
<dbReference type="EMBL" id="JACGWO010000009">
    <property type="protein sequence ID" value="KAK4420062.1"/>
    <property type="molecule type" value="Genomic_DNA"/>
</dbReference>
<sequence length="108" mass="12040">MSKLNVKVEEACGEHALSLLELISPTSFTTDEREVANDCPTHLFASSMQFMLSLRSNMSVWTCLYKSCSPAIKGLLSNCKNEKQQTSSSVKWRSVHNIKVVVQLSKVC</sequence>
<evidence type="ECO:0000313" key="2">
    <source>
        <dbReference type="Proteomes" id="UP001293254"/>
    </source>
</evidence>
<protein>
    <submittedName>
        <fullName evidence="1">Uncharacterized protein</fullName>
    </submittedName>
</protein>
<organism evidence="1 2">
    <name type="scientific">Sesamum alatum</name>
    <dbReference type="NCBI Taxonomy" id="300844"/>
    <lineage>
        <taxon>Eukaryota</taxon>
        <taxon>Viridiplantae</taxon>
        <taxon>Streptophyta</taxon>
        <taxon>Embryophyta</taxon>
        <taxon>Tracheophyta</taxon>
        <taxon>Spermatophyta</taxon>
        <taxon>Magnoliopsida</taxon>
        <taxon>eudicotyledons</taxon>
        <taxon>Gunneridae</taxon>
        <taxon>Pentapetalae</taxon>
        <taxon>asterids</taxon>
        <taxon>lamiids</taxon>
        <taxon>Lamiales</taxon>
        <taxon>Pedaliaceae</taxon>
        <taxon>Sesamum</taxon>
    </lineage>
</organism>
<accession>A0AAE2CFD0</accession>